<dbReference type="InterPro" id="IPR011050">
    <property type="entry name" value="Pectin_lyase_fold/virulence"/>
</dbReference>
<dbReference type="Pfam" id="PF12951">
    <property type="entry name" value="PATR"/>
    <property type="match status" value="6"/>
</dbReference>
<evidence type="ECO:0000313" key="2">
    <source>
        <dbReference type="EMBL" id="QUS39265.1"/>
    </source>
</evidence>
<organism evidence="2 3">
    <name type="scientific">Tardiphaga alba</name>
    <dbReference type="NCBI Taxonomy" id="340268"/>
    <lineage>
        <taxon>Bacteria</taxon>
        <taxon>Pseudomonadati</taxon>
        <taxon>Pseudomonadota</taxon>
        <taxon>Alphaproteobacteria</taxon>
        <taxon>Hyphomicrobiales</taxon>
        <taxon>Nitrobacteraceae</taxon>
        <taxon>Tardiphaga</taxon>
    </lineage>
</organism>
<dbReference type="RefSeq" id="WP_211912807.1">
    <property type="nucleotide sequence ID" value="NZ_CP036498.1"/>
</dbReference>
<sequence length="702" mass="66913">MLRNNSYSGATTVAGGTLTADRDNAFSKTSATTVSTGGTIDLGSYAQVIDSVTLDGGMLKNGTLTGTIASKGGAVSDLAGTTSLTLSSGTTTISGANAYTGATTVNGGVLAVTGTLGSSAVTVNSGGALQGSGTITQSVSIASGGALTGSAGATLTMGALTLSSGSAIDIDFGATPASGALFDVTGTLTLDGTLNITNTGAFGVGVYRMFNYGTLVNNGLTIGNLPSGTDANALTLRTGGGQVNLVNASGLDLQFWNGPASAGPGSGTVNGGSGTWSLNGGNWSDASGTFNGNMNPSPGFAVFEGNPGTVTVDNSAGQIVSAGMQFVTSGYEVIGDAIELGDPLTTIRVGDGTTASASTTAIMGSALIGSGGLQKTDFGTLILTGANSYSGETRIEGGTLQAGAVNTFSQGSLTTVATGGTLDLGGFVQTINSVTLAGGALGNGTLTGAISSSGGSVFDLAGTASLDLTGGTTTLTGNNTFTGAITIGSGATLAGGSINAFNAATALTAGTGATIDLGGFAQAINSITLSGGTLTNGVLTGDISSSGGTISNLSGTASLATSSGTTTLSGANAFTGYTTVSGGTLTASNDQAFSAASQIVVTSGVVDLGGFAQTINEISLSNGTLKSGSLAGAISSLNGTISDISGTASLTVASSPLADALTTLSGSNAYTGATVVKSGTLTATSANAFSAASATTVEAGGR</sequence>
<name>A0ABX8AA48_9BRAD</name>
<evidence type="ECO:0000256" key="1">
    <source>
        <dbReference type="ARBA" id="ARBA00022729"/>
    </source>
</evidence>
<accession>A0ABX8AA48</accession>
<protein>
    <recommendedName>
        <fullName evidence="4">Autotransporter-associated beta strand protein</fullName>
    </recommendedName>
</protein>
<dbReference type="InterPro" id="IPR013425">
    <property type="entry name" value="Autotrns_rpt"/>
</dbReference>
<proteinExistence type="predicted"/>
<dbReference type="SUPFAM" id="SSF51126">
    <property type="entry name" value="Pectin lyase-like"/>
    <property type="match status" value="3"/>
</dbReference>
<dbReference type="EMBL" id="CP036498">
    <property type="protein sequence ID" value="QUS39265.1"/>
    <property type="molecule type" value="Genomic_DNA"/>
</dbReference>
<gene>
    <name evidence="2" type="ORF">RPMA_10765</name>
</gene>
<evidence type="ECO:0008006" key="4">
    <source>
        <dbReference type="Google" id="ProtNLM"/>
    </source>
</evidence>
<reference evidence="2 3" key="1">
    <citation type="submission" date="2019-02" db="EMBL/GenBank/DDBJ databases">
        <title>Emended description of the genus Rhodopseudomonas and description of Rhodopseudomonas albus sp. nov., a non-phototrophic, heavy-metal-tolerant bacterium isolated from garden soil.</title>
        <authorList>
            <person name="Bao Z."/>
            <person name="Cao W.W."/>
            <person name="Sato Y."/>
            <person name="Nishizawa T."/>
            <person name="Zhao J."/>
            <person name="Guo Y."/>
            <person name="Ohta H."/>
        </authorList>
    </citation>
    <scope>NUCLEOTIDE SEQUENCE [LARGE SCALE GENOMIC DNA]</scope>
    <source>
        <strain evidence="2 3">SK50-23</strain>
    </source>
</reference>
<dbReference type="NCBIfam" id="TIGR02601">
    <property type="entry name" value="autotrns_rpt"/>
    <property type="match status" value="4"/>
</dbReference>
<dbReference type="Proteomes" id="UP000682843">
    <property type="component" value="Chromosome"/>
</dbReference>
<evidence type="ECO:0000313" key="3">
    <source>
        <dbReference type="Proteomes" id="UP000682843"/>
    </source>
</evidence>
<keyword evidence="3" id="KW-1185">Reference proteome</keyword>
<keyword evidence="1" id="KW-0732">Signal</keyword>